<evidence type="ECO:0000256" key="4">
    <source>
        <dbReference type="ARBA" id="ARBA00022840"/>
    </source>
</evidence>
<dbReference type="SUPFAM" id="SSF56112">
    <property type="entry name" value="Protein kinase-like (PK-like)"/>
    <property type="match status" value="1"/>
</dbReference>
<dbReference type="EMBL" id="JNBS01004298">
    <property type="protein sequence ID" value="OQR83677.1"/>
    <property type="molecule type" value="Genomic_DNA"/>
</dbReference>
<feature type="binding site" evidence="5">
    <location>
        <position position="26"/>
    </location>
    <ligand>
        <name>ATP</name>
        <dbReference type="ChEBI" id="CHEBI:30616"/>
    </ligand>
</feature>
<dbReference type="GO" id="GO:0004674">
    <property type="term" value="F:protein serine/threonine kinase activity"/>
    <property type="evidence" value="ECO:0007669"/>
    <property type="project" value="TreeGrafter"/>
</dbReference>
<dbReference type="InterPro" id="IPR000719">
    <property type="entry name" value="Prot_kinase_dom"/>
</dbReference>
<evidence type="ECO:0000256" key="2">
    <source>
        <dbReference type="ARBA" id="ARBA00022741"/>
    </source>
</evidence>
<feature type="domain" description="Protein kinase" evidence="6">
    <location>
        <begin position="1"/>
        <end position="87"/>
    </location>
</feature>
<keyword evidence="1" id="KW-0808">Transferase</keyword>
<evidence type="ECO:0000256" key="5">
    <source>
        <dbReference type="PROSITE-ProRule" id="PRU10141"/>
    </source>
</evidence>
<gene>
    <name evidence="7" type="ORF">THRCLA_23138</name>
</gene>
<dbReference type="Proteomes" id="UP000243217">
    <property type="component" value="Unassembled WGS sequence"/>
</dbReference>
<dbReference type="InterPro" id="IPR001245">
    <property type="entry name" value="Ser-Thr/Tyr_kinase_cat_dom"/>
</dbReference>
<evidence type="ECO:0000256" key="3">
    <source>
        <dbReference type="ARBA" id="ARBA00022777"/>
    </source>
</evidence>
<evidence type="ECO:0000313" key="7">
    <source>
        <dbReference type="EMBL" id="OQR83677.1"/>
    </source>
</evidence>
<dbReference type="GO" id="GO:0005524">
    <property type="term" value="F:ATP binding"/>
    <property type="evidence" value="ECO:0007669"/>
    <property type="project" value="UniProtKB-UniRule"/>
</dbReference>
<dbReference type="InterPro" id="IPR051681">
    <property type="entry name" value="Ser/Thr_Kinases-Pseudokinases"/>
</dbReference>
<sequence>MQKVIGKGAFGEVIKGTYCGTPVVIKRMIRQTIDPENVRMFAEEIQLMMNFRHPNIVQFMGASWNSYSNICFVTEFLDRGDLYDVLF</sequence>
<keyword evidence="8" id="KW-1185">Reference proteome</keyword>
<name>A0A1V9YDB4_9STRA</name>
<dbReference type="STRING" id="74557.A0A1V9YDB4"/>
<keyword evidence="3 7" id="KW-0418">Kinase</keyword>
<comment type="caution">
    <text evidence="7">The sequence shown here is derived from an EMBL/GenBank/DDBJ whole genome shotgun (WGS) entry which is preliminary data.</text>
</comment>
<dbReference type="AlphaFoldDB" id="A0A1V9YDB4"/>
<evidence type="ECO:0000259" key="6">
    <source>
        <dbReference type="PROSITE" id="PS50011"/>
    </source>
</evidence>
<keyword evidence="4 5" id="KW-0067">ATP-binding</keyword>
<dbReference type="PROSITE" id="PS50011">
    <property type="entry name" value="PROTEIN_KINASE_DOM"/>
    <property type="match status" value="1"/>
</dbReference>
<proteinExistence type="predicted"/>
<protein>
    <submittedName>
        <fullName evidence="7">Kinase</fullName>
    </submittedName>
</protein>
<dbReference type="Gene3D" id="3.30.200.20">
    <property type="entry name" value="Phosphorylase Kinase, domain 1"/>
    <property type="match status" value="1"/>
</dbReference>
<dbReference type="PANTHER" id="PTHR44329">
    <property type="entry name" value="SERINE/THREONINE-PROTEIN KINASE TNNI3K-RELATED"/>
    <property type="match status" value="1"/>
</dbReference>
<dbReference type="FunFam" id="3.30.200.20:FF:000180">
    <property type="entry name" value="serine/threonine-protein kinase STY46-like"/>
    <property type="match status" value="1"/>
</dbReference>
<organism evidence="7 8">
    <name type="scientific">Thraustotheca clavata</name>
    <dbReference type="NCBI Taxonomy" id="74557"/>
    <lineage>
        <taxon>Eukaryota</taxon>
        <taxon>Sar</taxon>
        <taxon>Stramenopiles</taxon>
        <taxon>Oomycota</taxon>
        <taxon>Saprolegniomycetes</taxon>
        <taxon>Saprolegniales</taxon>
        <taxon>Achlyaceae</taxon>
        <taxon>Thraustotheca</taxon>
    </lineage>
</organism>
<keyword evidence="2 5" id="KW-0547">Nucleotide-binding</keyword>
<evidence type="ECO:0000256" key="1">
    <source>
        <dbReference type="ARBA" id="ARBA00022679"/>
    </source>
</evidence>
<dbReference type="InterPro" id="IPR011009">
    <property type="entry name" value="Kinase-like_dom_sf"/>
</dbReference>
<reference evidence="7 8" key="1">
    <citation type="journal article" date="2014" name="Genome Biol. Evol.">
        <title>The secreted proteins of Achlya hypogyna and Thraustotheca clavata identify the ancestral oomycete secretome and reveal gene acquisitions by horizontal gene transfer.</title>
        <authorList>
            <person name="Misner I."/>
            <person name="Blouin N."/>
            <person name="Leonard G."/>
            <person name="Richards T.A."/>
            <person name="Lane C.E."/>
        </authorList>
    </citation>
    <scope>NUCLEOTIDE SEQUENCE [LARGE SCALE GENOMIC DNA]</scope>
    <source>
        <strain evidence="7 8">ATCC 34112</strain>
    </source>
</reference>
<dbReference type="InterPro" id="IPR017441">
    <property type="entry name" value="Protein_kinase_ATP_BS"/>
</dbReference>
<dbReference type="PROSITE" id="PS00107">
    <property type="entry name" value="PROTEIN_KINASE_ATP"/>
    <property type="match status" value="1"/>
</dbReference>
<dbReference type="OrthoDB" id="339325at2759"/>
<evidence type="ECO:0000313" key="8">
    <source>
        <dbReference type="Proteomes" id="UP000243217"/>
    </source>
</evidence>
<accession>A0A1V9YDB4</accession>
<dbReference type="Pfam" id="PF07714">
    <property type="entry name" value="PK_Tyr_Ser-Thr"/>
    <property type="match status" value="1"/>
</dbReference>
<dbReference type="PANTHER" id="PTHR44329:SF298">
    <property type="entry name" value="MIXED LINEAGE KINASE DOMAIN-LIKE PROTEIN"/>
    <property type="match status" value="1"/>
</dbReference>